<keyword evidence="1" id="KW-0805">Transcription regulation</keyword>
<evidence type="ECO:0000256" key="3">
    <source>
        <dbReference type="ARBA" id="ARBA00023163"/>
    </source>
</evidence>
<dbReference type="CDD" id="cd07377">
    <property type="entry name" value="WHTH_GntR"/>
    <property type="match status" value="1"/>
</dbReference>
<feature type="domain" description="HTH gntR-type" evidence="5">
    <location>
        <begin position="5"/>
        <end position="73"/>
    </location>
</feature>
<dbReference type="Pfam" id="PF00392">
    <property type="entry name" value="GntR"/>
    <property type="match status" value="1"/>
</dbReference>
<dbReference type="Pfam" id="PF07702">
    <property type="entry name" value="UTRA"/>
    <property type="match status" value="1"/>
</dbReference>
<evidence type="ECO:0000259" key="5">
    <source>
        <dbReference type="PROSITE" id="PS50949"/>
    </source>
</evidence>
<dbReference type="AlphaFoldDB" id="A0A6D0XQX1"/>
<dbReference type="GO" id="GO:0003700">
    <property type="term" value="F:DNA-binding transcription factor activity"/>
    <property type="evidence" value="ECO:0007669"/>
    <property type="project" value="InterPro"/>
</dbReference>
<gene>
    <name evidence="6" type="ORF">GXK51_17255</name>
</gene>
<dbReference type="PANTHER" id="PTHR44846:SF7">
    <property type="entry name" value="TRANSCRIPTIONAL REGULATOR OF 2-AMINOETHYLPHOSPHONATE DEGRADATION OPERONS-RELATED"/>
    <property type="match status" value="1"/>
</dbReference>
<evidence type="ECO:0000256" key="4">
    <source>
        <dbReference type="ARBA" id="ARBA00074731"/>
    </source>
</evidence>
<dbReference type="InterPro" id="IPR036388">
    <property type="entry name" value="WH-like_DNA-bd_sf"/>
</dbReference>
<dbReference type="GO" id="GO:0045892">
    <property type="term" value="P:negative regulation of DNA-templated transcription"/>
    <property type="evidence" value="ECO:0007669"/>
    <property type="project" value="TreeGrafter"/>
</dbReference>
<dbReference type="GO" id="GO:0003677">
    <property type="term" value="F:DNA binding"/>
    <property type="evidence" value="ECO:0007669"/>
    <property type="project" value="UniProtKB-KW"/>
</dbReference>
<dbReference type="SMART" id="SM00345">
    <property type="entry name" value="HTH_GNTR"/>
    <property type="match status" value="1"/>
</dbReference>
<keyword evidence="2" id="KW-0238">DNA-binding</keyword>
<dbReference type="Gene3D" id="3.40.1410.10">
    <property type="entry name" value="Chorismate lyase-like"/>
    <property type="match status" value="1"/>
</dbReference>
<name>A0A6D0XQX1_ECOLX</name>
<dbReference type="InterPro" id="IPR000524">
    <property type="entry name" value="Tscrpt_reg_HTH_GntR"/>
</dbReference>
<dbReference type="PRINTS" id="PR00035">
    <property type="entry name" value="HTHGNTR"/>
</dbReference>
<evidence type="ECO:0000256" key="1">
    <source>
        <dbReference type="ARBA" id="ARBA00023015"/>
    </source>
</evidence>
<dbReference type="RefSeq" id="WP_097454375.1">
    <property type="nucleotide sequence ID" value="NZ_JAAECA010000092.1"/>
</dbReference>
<dbReference type="FunFam" id="3.40.1410.10:FF:000007">
    <property type="entry name" value="GntR family transcriptional regulator"/>
    <property type="match status" value="1"/>
</dbReference>
<dbReference type="SMART" id="SM00866">
    <property type="entry name" value="UTRA"/>
    <property type="match status" value="1"/>
</dbReference>
<reference evidence="6" key="1">
    <citation type="submission" date="2020-01" db="EMBL/GenBank/DDBJ databases">
        <title>Draft Genome Sequences of Shiga Toxin-Producing Escherichia coli from Food and Clinical samples.</title>
        <authorList>
            <person name="Alotaibi K."/>
            <person name="Han J."/>
            <person name="Kim M."/>
            <person name="Khan A."/>
        </authorList>
    </citation>
    <scope>NUCLEOTIDE SEQUENCE</scope>
    <source>
        <strain evidence="6">EC872416</strain>
    </source>
</reference>
<keyword evidence="3" id="KW-0804">Transcription</keyword>
<evidence type="ECO:0000313" key="6">
    <source>
        <dbReference type="EMBL" id="NDL80410.1"/>
    </source>
</evidence>
<dbReference type="Gene3D" id="1.10.10.10">
    <property type="entry name" value="Winged helix-like DNA-binding domain superfamily/Winged helix DNA-binding domain"/>
    <property type="match status" value="1"/>
</dbReference>
<dbReference type="InterPro" id="IPR028978">
    <property type="entry name" value="Chorismate_lyase_/UTRA_dom_sf"/>
</dbReference>
<dbReference type="FunFam" id="1.10.10.10:FF:000351">
    <property type="entry name" value="GntR family transcriptional regulator"/>
    <property type="match status" value="1"/>
</dbReference>
<dbReference type="EMBL" id="JAAECA010000092">
    <property type="protein sequence ID" value="NDL80410.1"/>
    <property type="molecule type" value="Genomic_DNA"/>
</dbReference>
<dbReference type="SUPFAM" id="SSF64288">
    <property type="entry name" value="Chorismate lyase-like"/>
    <property type="match status" value="1"/>
</dbReference>
<protein>
    <recommendedName>
        <fullName evidence="4">Uncharacterized HTH-type transcriptional regulator YihL</fullName>
    </recommendedName>
</protein>
<dbReference type="InterPro" id="IPR011663">
    <property type="entry name" value="UTRA"/>
</dbReference>
<evidence type="ECO:0000256" key="2">
    <source>
        <dbReference type="ARBA" id="ARBA00023125"/>
    </source>
</evidence>
<accession>A0A6D0XQX1</accession>
<dbReference type="PROSITE" id="PS50949">
    <property type="entry name" value="HTH_GNTR"/>
    <property type="match status" value="1"/>
</dbReference>
<dbReference type="SUPFAM" id="SSF46785">
    <property type="entry name" value="Winged helix' DNA-binding domain"/>
    <property type="match status" value="1"/>
</dbReference>
<dbReference type="PANTHER" id="PTHR44846">
    <property type="entry name" value="MANNOSYL-D-GLYCERATE TRANSPORT/METABOLISM SYSTEM REPRESSOR MNGR-RELATED"/>
    <property type="match status" value="1"/>
</dbReference>
<dbReference type="InterPro" id="IPR050679">
    <property type="entry name" value="Bact_HTH_transcr_reg"/>
</dbReference>
<organism evidence="6">
    <name type="scientific">Escherichia coli</name>
    <dbReference type="NCBI Taxonomy" id="562"/>
    <lineage>
        <taxon>Bacteria</taxon>
        <taxon>Pseudomonadati</taxon>
        <taxon>Pseudomonadota</taxon>
        <taxon>Gammaproteobacteria</taxon>
        <taxon>Enterobacterales</taxon>
        <taxon>Enterobacteriaceae</taxon>
        <taxon>Escherichia</taxon>
    </lineage>
</organism>
<sequence>MAENQSTVENAKEKLDRWLKDGITTPGGKLPSERELGELLGIKRMTLRQALLNLEAESKIFRKDRKGWFVTQPRFNYSPELSASFQRAAIEQGREPSWGFTEKNRTSDIPETLAPLIAVTPSTELYRITGWGALEGHKVFYHETYINPEVAPGFIEQLENHSFSAVWEKCYQKETVVKKLIFKPVRMPGDISKYLGGSAGMPAILIEKHRADQQGNIVQIDIEYWRFEAVDLVMLPTY</sequence>
<dbReference type="InterPro" id="IPR036390">
    <property type="entry name" value="WH_DNA-bd_sf"/>
</dbReference>
<proteinExistence type="predicted"/>
<comment type="caution">
    <text evidence="6">The sequence shown here is derived from an EMBL/GenBank/DDBJ whole genome shotgun (WGS) entry which is preliminary data.</text>
</comment>